<keyword evidence="1" id="KW-0862">Zinc</keyword>
<dbReference type="PROSITE" id="PS50103">
    <property type="entry name" value="ZF_C3H1"/>
    <property type="match status" value="1"/>
</dbReference>
<evidence type="ECO:0000259" key="3">
    <source>
        <dbReference type="PROSITE" id="PS50103"/>
    </source>
</evidence>
<reference evidence="4 5" key="1">
    <citation type="submission" date="2021-02" db="EMBL/GenBank/DDBJ databases">
        <title>Genome assembly of Pseudopithomyces chartarum.</title>
        <authorList>
            <person name="Jauregui R."/>
            <person name="Singh J."/>
            <person name="Voisey C."/>
        </authorList>
    </citation>
    <scope>NUCLEOTIDE SEQUENCE [LARGE SCALE GENOMIC DNA]</scope>
    <source>
        <strain evidence="4 5">AGR01</strain>
    </source>
</reference>
<feature type="region of interest" description="Disordered" evidence="2">
    <location>
        <begin position="327"/>
        <end position="365"/>
    </location>
</feature>
<name>A0AAN6RBK9_9PLEO</name>
<sequence>MSDSVPTPVLPEGVKLIKQTRYLWDFYEGPMDAWALLVETSAQDPQVLSDGTLYTPPPTLHEVEGATEVRLSGTKDKPYWIVIVNYENNQRHLQLQHDTTSAASVGTTTAFEATANPDPTKGIWTNQVKHCTHLDVVHLFNVFLKTRHHPEPLGTAKSVIWLPYLPVKLDPLKIQLENIPATFAMRLFDRDPNSSHKNTALYNLTEFLDMNICFHFWLKKDGCNEGRACLYRHCPPNADERRFLYTIGATKFLWNLYKTWNASYAKRDLRKFPFTRLLLTRREVTQEHLPWEVLEWDEEKVKMWPILETINKQRDFLWEGQQHFQGLRTHDHGPGPSEGPANVHPQVSQDTDKKPINPLHFFPKA</sequence>
<dbReference type="EMBL" id="WVTA01000018">
    <property type="protein sequence ID" value="KAK3197429.1"/>
    <property type="molecule type" value="Genomic_DNA"/>
</dbReference>
<protein>
    <recommendedName>
        <fullName evidence="3">C3H1-type domain-containing protein</fullName>
    </recommendedName>
</protein>
<dbReference type="Proteomes" id="UP001280581">
    <property type="component" value="Unassembled WGS sequence"/>
</dbReference>
<feature type="domain" description="C3H1-type" evidence="3">
    <location>
        <begin position="207"/>
        <end position="236"/>
    </location>
</feature>
<organism evidence="4 5">
    <name type="scientific">Pseudopithomyces chartarum</name>
    <dbReference type="NCBI Taxonomy" id="1892770"/>
    <lineage>
        <taxon>Eukaryota</taxon>
        <taxon>Fungi</taxon>
        <taxon>Dikarya</taxon>
        <taxon>Ascomycota</taxon>
        <taxon>Pezizomycotina</taxon>
        <taxon>Dothideomycetes</taxon>
        <taxon>Pleosporomycetidae</taxon>
        <taxon>Pleosporales</taxon>
        <taxon>Massarineae</taxon>
        <taxon>Didymosphaeriaceae</taxon>
        <taxon>Pseudopithomyces</taxon>
    </lineage>
</organism>
<keyword evidence="1" id="KW-0863">Zinc-finger</keyword>
<dbReference type="InterPro" id="IPR000571">
    <property type="entry name" value="Znf_CCCH"/>
</dbReference>
<dbReference type="GO" id="GO:0008270">
    <property type="term" value="F:zinc ion binding"/>
    <property type="evidence" value="ECO:0007669"/>
    <property type="project" value="UniProtKB-KW"/>
</dbReference>
<keyword evidence="5" id="KW-1185">Reference proteome</keyword>
<comment type="caution">
    <text evidence="4">The sequence shown here is derived from an EMBL/GenBank/DDBJ whole genome shotgun (WGS) entry which is preliminary data.</text>
</comment>
<gene>
    <name evidence="4" type="ORF">GRF29_216g179773</name>
</gene>
<evidence type="ECO:0000256" key="1">
    <source>
        <dbReference type="PROSITE-ProRule" id="PRU00723"/>
    </source>
</evidence>
<evidence type="ECO:0000313" key="5">
    <source>
        <dbReference type="Proteomes" id="UP001280581"/>
    </source>
</evidence>
<evidence type="ECO:0000256" key="2">
    <source>
        <dbReference type="SAM" id="MobiDB-lite"/>
    </source>
</evidence>
<evidence type="ECO:0000313" key="4">
    <source>
        <dbReference type="EMBL" id="KAK3197429.1"/>
    </source>
</evidence>
<dbReference type="AlphaFoldDB" id="A0AAN6RBK9"/>
<proteinExistence type="predicted"/>
<accession>A0AAN6RBK9</accession>
<feature type="zinc finger region" description="C3H1-type" evidence="1">
    <location>
        <begin position="207"/>
        <end position="236"/>
    </location>
</feature>
<keyword evidence="1" id="KW-0479">Metal-binding</keyword>